<feature type="compositionally biased region" description="Polar residues" evidence="1">
    <location>
        <begin position="361"/>
        <end position="370"/>
    </location>
</feature>
<evidence type="ECO:0000256" key="1">
    <source>
        <dbReference type="SAM" id="MobiDB-lite"/>
    </source>
</evidence>
<dbReference type="InterPro" id="IPR021109">
    <property type="entry name" value="Peptidase_aspartic_dom_sf"/>
</dbReference>
<feature type="compositionally biased region" description="Polar residues" evidence="1">
    <location>
        <begin position="762"/>
        <end position="783"/>
    </location>
</feature>
<feature type="region of interest" description="Disordered" evidence="1">
    <location>
        <begin position="342"/>
        <end position="370"/>
    </location>
</feature>
<feature type="compositionally biased region" description="Acidic residues" evidence="1">
    <location>
        <begin position="448"/>
        <end position="458"/>
    </location>
</feature>
<organism evidence="2 3">
    <name type="scientific">Mycena citricolor</name>
    <dbReference type="NCBI Taxonomy" id="2018698"/>
    <lineage>
        <taxon>Eukaryota</taxon>
        <taxon>Fungi</taxon>
        <taxon>Dikarya</taxon>
        <taxon>Basidiomycota</taxon>
        <taxon>Agaricomycotina</taxon>
        <taxon>Agaricomycetes</taxon>
        <taxon>Agaricomycetidae</taxon>
        <taxon>Agaricales</taxon>
        <taxon>Marasmiineae</taxon>
        <taxon>Mycenaceae</taxon>
        <taxon>Mycena</taxon>
    </lineage>
</organism>
<reference evidence="2" key="1">
    <citation type="submission" date="2023-11" db="EMBL/GenBank/DDBJ databases">
        <authorList>
            <person name="De Vega J J."/>
            <person name="De Vega J J."/>
        </authorList>
    </citation>
    <scope>NUCLEOTIDE SEQUENCE</scope>
</reference>
<dbReference type="AlphaFoldDB" id="A0AAD2Q5L3"/>
<dbReference type="Gene3D" id="2.40.70.10">
    <property type="entry name" value="Acid Proteases"/>
    <property type="match status" value="1"/>
</dbReference>
<feature type="compositionally biased region" description="Basic and acidic residues" evidence="1">
    <location>
        <begin position="786"/>
        <end position="797"/>
    </location>
</feature>
<accession>A0AAD2Q5L3</accession>
<proteinExistence type="predicted"/>
<dbReference type="Proteomes" id="UP001295794">
    <property type="component" value="Unassembled WGS sequence"/>
</dbReference>
<feature type="compositionally biased region" description="Basic and acidic residues" evidence="1">
    <location>
        <begin position="342"/>
        <end position="359"/>
    </location>
</feature>
<feature type="compositionally biased region" description="Basic and acidic residues" evidence="1">
    <location>
        <begin position="416"/>
        <end position="438"/>
    </location>
</feature>
<name>A0AAD2Q5L3_9AGAR</name>
<evidence type="ECO:0000313" key="2">
    <source>
        <dbReference type="EMBL" id="CAK5278753.1"/>
    </source>
</evidence>
<feature type="compositionally biased region" description="Polar residues" evidence="1">
    <location>
        <begin position="405"/>
        <end position="415"/>
    </location>
</feature>
<gene>
    <name evidence="2" type="ORF">MYCIT1_LOCUS28302</name>
</gene>
<sequence length="797" mass="89673">MAPKTGFKIPQPWDTSRPILDEKDPLSIEAYLRHCAQIVEDGGITDAKQAKSMYICYLPSRQVMDVWEGLDTYSDDTKTVAEFEAEILKGYPEVSKRKTGTMADLDRLCRENRGIKITDEGDLKRFGLQMYSHYKRLSVPPAIITNKVACERYMRTLDSEFSTVLRNALATSQVFNKRYQTRAGIANANVPATGVNRQDDPIQLKELMTMAEEMASTLSNEDKIPIIARPPKVRFDYETSPPNHAKVEELENSISNLKDSFLLHQKELQTQLQEALKTFLPNGEGTQGQQVEAYWKKKGKSVNFQDSYYLDQFDSRDNDDMSDYPEEVADEIRSLRSQLIQYEKKSSRPTPESRAEPKTQRAASGSTSNAMESVMGQFMQKAMTDAMAGYFNNMNSGYPQTQEQFIQTRRGANSQPERDDNNSAKPSEDHDKRAERREKPRKPVIIEEVSDSDDDEESVRDNVEKRKELPFEKVKPVLQEPVHSSKARVPDKYQLRAPIQTKAVAEAVYDKMKNASVDVTVGELLAVSGTVRDSILKDSSKKRVPVQKSMLQETGRVVEDVWDGELSYNLVSAKELPEPVFYHNTVEGEIPIGAVVATDPYEMYLESIPSNENPRHVYVGDSSAALRTINGRINARLDADCILDSGSQIVSMAFSEAVDAQLSWDPKVVIYMESANGSISKSLGLARNVPFRFGTILVYLQVHILESPAYKVLLGRPFDIATESNIKNAADGSQIITMRDPNLKTRCAMATQPRRADDLPRNTKNNDGSTEPYSSSKPTTSPDEPNPERDFQRASRN</sequence>
<feature type="region of interest" description="Disordered" evidence="1">
    <location>
        <begin position="405"/>
        <end position="464"/>
    </location>
</feature>
<keyword evidence="3" id="KW-1185">Reference proteome</keyword>
<feature type="region of interest" description="Disordered" evidence="1">
    <location>
        <begin position="748"/>
        <end position="797"/>
    </location>
</feature>
<evidence type="ECO:0000313" key="3">
    <source>
        <dbReference type="Proteomes" id="UP001295794"/>
    </source>
</evidence>
<dbReference type="CDD" id="cd00303">
    <property type="entry name" value="retropepsin_like"/>
    <property type="match status" value="1"/>
</dbReference>
<comment type="caution">
    <text evidence="2">The sequence shown here is derived from an EMBL/GenBank/DDBJ whole genome shotgun (WGS) entry which is preliminary data.</text>
</comment>
<protein>
    <submittedName>
        <fullName evidence="2">Uncharacterized protein</fullName>
    </submittedName>
</protein>
<dbReference type="EMBL" id="CAVNYO010000425">
    <property type="protein sequence ID" value="CAK5278753.1"/>
    <property type="molecule type" value="Genomic_DNA"/>
</dbReference>